<feature type="domain" description="Histidine kinase/HSP90-like ATPase" evidence="2">
    <location>
        <begin position="5"/>
        <end position="123"/>
    </location>
</feature>
<dbReference type="InterPro" id="IPR050267">
    <property type="entry name" value="Anti-sigma-factor_SerPK"/>
</dbReference>
<dbReference type="InterPro" id="IPR003594">
    <property type="entry name" value="HATPase_dom"/>
</dbReference>
<protein>
    <recommendedName>
        <fullName evidence="2">Histidine kinase/HSP90-like ATPase domain-containing protein</fullName>
    </recommendedName>
</protein>
<dbReference type="Pfam" id="PF13581">
    <property type="entry name" value="HATPase_c_2"/>
    <property type="match status" value="1"/>
</dbReference>
<keyword evidence="1" id="KW-0723">Serine/threonine-protein kinase</keyword>
<dbReference type="EMBL" id="BOOU01000088">
    <property type="protein sequence ID" value="GII81140.1"/>
    <property type="molecule type" value="Genomic_DNA"/>
</dbReference>
<dbReference type="GO" id="GO:0004674">
    <property type="term" value="F:protein serine/threonine kinase activity"/>
    <property type="evidence" value="ECO:0007669"/>
    <property type="project" value="UniProtKB-KW"/>
</dbReference>
<gene>
    <name evidence="3" type="ORF">Sru01_61220</name>
</gene>
<organism evidence="3 4">
    <name type="scientific">Sphaerisporangium rufum</name>
    <dbReference type="NCBI Taxonomy" id="1381558"/>
    <lineage>
        <taxon>Bacteria</taxon>
        <taxon>Bacillati</taxon>
        <taxon>Actinomycetota</taxon>
        <taxon>Actinomycetes</taxon>
        <taxon>Streptosporangiales</taxon>
        <taxon>Streptosporangiaceae</taxon>
        <taxon>Sphaerisporangium</taxon>
    </lineage>
</organism>
<keyword evidence="1" id="KW-0808">Transferase</keyword>
<dbReference type="Proteomes" id="UP000655287">
    <property type="component" value="Unassembled WGS sequence"/>
</dbReference>
<evidence type="ECO:0000313" key="3">
    <source>
        <dbReference type="EMBL" id="GII81140.1"/>
    </source>
</evidence>
<dbReference type="PANTHER" id="PTHR35526">
    <property type="entry name" value="ANTI-SIGMA-F FACTOR RSBW-RELATED"/>
    <property type="match status" value="1"/>
</dbReference>
<evidence type="ECO:0000313" key="4">
    <source>
        <dbReference type="Proteomes" id="UP000655287"/>
    </source>
</evidence>
<keyword evidence="4" id="KW-1185">Reference proteome</keyword>
<dbReference type="InterPro" id="IPR036890">
    <property type="entry name" value="HATPase_C_sf"/>
</dbReference>
<dbReference type="CDD" id="cd16936">
    <property type="entry name" value="HATPase_RsbW-like"/>
    <property type="match status" value="1"/>
</dbReference>
<comment type="caution">
    <text evidence="3">The sequence shown here is derived from an EMBL/GenBank/DDBJ whole genome shotgun (WGS) entry which is preliminary data.</text>
</comment>
<dbReference type="Gene3D" id="3.30.565.10">
    <property type="entry name" value="Histidine kinase-like ATPase, C-terminal domain"/>
    <property type="match status" value="1"/>
</dbReference>
<accession>A0A919RBX8</accession>
<proteinExistence type="predicted"/>
<evidence type="ECO:0000259" key="2">
    <source>
        <dbReference type="Pfam" id="PF13581"/>
    </source>
</evidence>
<name>A0A919RBX8_9ACTN</name>
<dbReference type="AlphaFoldDB" id="A0A919RBX8"/>
<evidence type="ECO:0000256" key="1">
    <source>
        <dbReference type="ARBA" id="ARBA00022527"/>
    </source>
</evidence>
<keyword evidence="1" id="KW-0418">Kinase</keyword>
<reference evidence="3" key="1">
    <citation type="submission" date="2021-01" db="EMBL/GenBank/DDBJ databases">
        <title>Whole genome shotgun sequence of Sphaerisporangium rufum NBRC 109079.</title>
        <authorList>
            <person name="Komaki H."/>
            <person name="Tamura T."/>
        </authorList>
    </citation>
    <scope>NUCLEOTIDE SEQUENCE</scope>
    <source>
        <strain evidence="3">NBRC 109079</strain>
    </source>
</reference>
<sequence length="142" mass="14892">MCHDPYAARTARGFAAKTLHGWGMADLLDDAEPVVGELVINALQHGLAAPVPALFTVRDPVRVILALTDDLLICVVTDPVGAVPVPREPGADAEGGRGLQLVAGISDRWGWTPLGPGGKAVWAGFRLPDGPPGPPRHLEVCR</sequence>
<dbReference type="PANTHER" id="PTHR35526:SF3">
    <property type="entry name" value="ANTI-SIGMA-F FACTOR RSBW"/>
    <property type="match status" value="1"/>
</dbReference>